<dbReference type="NCBIfam" id="NF005309">
    <property type="entry name" value="PRK06841.1"/>
    <property type="match status" value="1"/>
</dbReference>
<dbReference type="InterPro" id="IPR002347">
    <property type="entry name" value="SDR_fam"/>
</dbReference>
<accession>A0A1H5ZZN4</accession>
<accession>A0A1I1YAZ9</accession>
<dbReference type="SUPFAM" id="SSF51735">
    <property type="entry name" value="NAD(P)-binding Rossmann-fold domains"/>
    <property type="match status" value="1"/>
</dbReference>
<evidence type="ECO:0000313" key="5">
    <source>
        <dbReference type="Proteomes" id="UP000199690"/>
    </source>
</evidence>
<evidence type="ECO:0000313" key="4">
    <source>
        <dbReference type="EMBL" id="SFE16599.1"/>
    </source>
</evidence>
<dbReference type="GO" id="GO:0016616">
    <property type="term" value="F:oxidoreductase activity, acting on the CH-OH group of donors, NAD or NADP as acceptor"/>
    <property type="evidence" value="ECO:0007669"/>
    <property type="project" value="TreeGrafter"/>
</dbReference>
<evidence type="ECO:0000313" key="6">
    <source>
        <dbReference type="Proteomes" id="UP000236729"/>
    </source>
</evidence>
<dbReference type="Proteomes" id="UP000199690">
    <property type="component" value="Unassembled WGS sequence"/>
</dbReference>
<reference evidence="3" key="1">
    <citation type="submission" date="2016-10" db="EMBL/GenBank/DDBJ databases">
        <authorList>
            <person name="de Groot N.N."/>
        </authorList>
    </citation>
    <scope>NUCLEOTIDE SEQUENCE [LARGE SCALE GENOMIC DNA]</scope>
    <source>
        <strain evidence="3">ATCC 20501</strain>
    </source>
</reference>
<dbReference type="InterPro" id="IPR020904">
    <property type="entry name" value="Sc_DH/Rdtase_CS"/>
</dbReference>
<proteinExistence type="inferred from homology"/>
<dbReference type="EMBL" id="FNVB01000003">
    <property type="protein sequence ID" value="SEG41620.1"/>
    <property type="molecule type" value="Genomic_DNA"/>
</dbReference>
<dbReference type="PROSITE" id="PS00061">
    <property type="entry name" value="ADH_SHORT"/>
    <property type="match status" value="1"/>
</dbReference>
<dbReference type="NCBIfam" id="NF005559">
    <property type="entry name" value="PRK07231.1"/>
    <property type="match status" value="1"/>
</dbReference>
<dbReference type="Proteomes" id="UP000236729">
    <property type="component" value="Unassembled WGS sequence"/>
</dbReference>
<dbReference type="RefSeq" id="WP_093355585.1">
    <property type="nucleotide sequence ID" value="NZ_FNVB01000003.1"/>
</dbReference>
<dbReference type="CDD" id="cd05233">
    <property type="entry name" value="SDR_c"/>
    <property type="match status" value="1"/>
</dbReference>
<evidence type="ECO:0000313" key="3">
    <source>
        <dbReference type="EMBL" id="SEG41620.1"/>
    </source>
</evidence>
<reference evidence="5 6" key="2">
    <citation type="submission" date="2016-10" db="EMBL/GenBank/DDBJ databases">
        <authorList>
            <person name="Varghese N."/>
            <person name="Submissions S."/>
        </authorList>
    </citation>
    <scope>NUCLEOTIDE SEQUENCE [LARGE SCALE GENOMIC DNA]</scope>
    <source>
        <strain evidence="6">ATCC 20501</strain>
        <strain evidence="4 5">CGMCC 4.3529</strain>
    </source>
</reference>
<dbReference type="AlphaFoldDB" id="A0A1H5ZZN4"/>
<evidence type="ECO:0000256" key="1">
    <source>
        <dbReference type="ARBA" id="ARBA00006484"/>
    </source>
</evidence>
<dbReference type="InterPro" id="IPR036291">
    <property type="entry name" value="NAD(P)-bd_dom_sf"/>
</dbReference>
<dbReference type="Gene3D" id="3.40.50.720">
    <property type="entry name" value="NAD(P)-binding Rossmann-like Domain"/>
    <property type="match status" value="1"/>
</dbReference>
<dbReference type="PRINTS" id="PR00081">
    <property type="entry name" value="GDHRDH"/>
</dbReference>
<protein>
    <submittedName>
        <fullName evidence="3">NAD(P)-dependent dehydrogenase, short-chain alcohol dehydrogenase family</fullName>
    </submittedName>
</protein>
<dbReference type="PRINTS" id="PR00080">
    <property type="entry name" value="SDRFAMILY"/>
</dbReference>
<sequence length="256" mass="25732">MTMEPADVDLDFGLADKVAVITGGASGIGGAIAAAYAAKGARVAILDLQEEAARAQADRIGGGARGFACDVSDAASVEAAVAAVIDAFGRVDVLVNSAGVALLAPAEELGQQAWDKTLAVNLTGTFLVSQAVGKHMLAAGRGRIINLASQAGSVALDQHAAYCASKFGVIGLTKVLAAEWAGRGVTVNSISPTVVLTELGRKAWEGPKGDALKAVIPTGRFALPEEIAATAVFLASDSSAMINGADLLVDGGYTAR</sequence>
<dbReference type="EMBL" id="FOME01000009">
    <property type="protein sequence ID" value="SFE16599.1"/>
    <property type="molecule type" value="Genomic_DNA"/>
</dbReference>
<gene>
    <name evidence="3" type="ORF">SAMN02982929_02064</name>
    <name evidence="4" type="ORF">SAMN05216506_109125</name>
</gene>
<comment type="similarity">
    <text evidence="1">Belongs to the short-chain dehydrogenases/reductases (SDR) family.</text>
</comment>
<dbReference type="Pfam" id="PF13561">
    <property type="entry name" value="adh_short_C2"/>
    <property type="match status" value="1"/>
</dbReference>
<organism evidence="3 6">
    <name type="scientific">Saccharopolyspora kobensis</name>
    <dbReference type="NCBI Taxonomy" id="146035"/>
    <lineage>
        <taxon>Bacteria</taxon>
        <taxon>Bacillati</taxon>
        <taxon>Actinomycetota</taxon>
        <taxon>Actinomycetes</taxon>
        <taxon>Pseudonocardiales</taxon>
        <taxon>Pseudonocardiaceae</taxon>
        <taxon>Saccharopolyspora</taxon>
    </lineage>
</organism>
<dbReference type="SMR" id="A0A1H5ZZN4"/>
<dbReference type="PANTHER" id="PTHR42760:SF115">
    <property type="entry name" value="3-OXOACYL-[ACYL-CARRIER-PROTEIN] REDUCTASE FABG"/>
    <property type="match status" value="1"/>
</dbReference>
<name>A0A1H5ZZN4_9PSEU</name>
<dbReference type="FunFam" id="3.40.50.720:FF:000084">
    <property type="entry name" value="Short-chain dehydrogenase reductase"/>
    <property type="match status" value="1"/>
</dbReference>
<keyword evidence="5" id="KW-1185">Reference proteome</keyword>
<keyword evidence="2" id="KW-0560">Oxidoreductase</keyword>
<evidence type="ECO:0000256" key="2">
    <source>
        <dbReference type="ARBA" id="ARBA00023002"/>
    </source>
</evidence>
<dbReference type="PANTHER" id="PTHR42760">
    <property type="entry name" value="SHORT-CHAIN DEHYDROGENASES/REDUCTASES FAMILY MEMBER"/>
    <property type="match status" value="1"/>
</dbReference>